<protein>
    <submittedName>
        <fullName evidence="3">Peptidase M23</fullName>
    </submittedName>
</protein>
<dbReference type="OrthoDB" id="9815245at2"/>
<dbReference type="CDD" id="cd12797">
    <property type="entry name" value="M23_peptidase"/>
    <property type="match status" value="1"/>
</dbReference>
<reference evidence="4" key="1">
    <citation type="submission" date="2014-02" db="EMBL/GenBank/DDBJ databases">
        <title>Complete genome sequence and comparative genomic analysis of the nitrogen-fixing bacterium Leptospirillum ferriphilum YSK.</title>
        <authorList>
            <person name="Guo X."/>
            <person name="Yin H."/>
            <person name="Liang Y."/>
            <person name="Hu Q."/>
            <person name="Ma L."/>
            <person name="Xiao Y."/>
            <person name="Zhang X."/>
            <person name="Qiu G."/>
            <person name="Liu X."/>
        </authorList>
    </citation>
    <scope>NUCLEOTIDE SEQUENCE [LARGE SCALE GENOMIC DNA]</scope>
    <source>
        <strain evidence="4">YSK</strain>
    </source>
</reference>
<evidence type="ECO:0000259" key="2">
    <source>
        <dbReference type="Pfam" id="PF01551"/>
    </source>
</evidence>
<keyword evidence="1" id="KW-1133">Transmembrane helix</keyword>
<gene>
    <name evidence="3" type="ORF">Y981_09290</name>
</gene>
<keyword evidence="4" id="KW-1185">Reference proteome</keyword>
<keyword evidence="1" id="KW-0472">Membrane</keyword>
<dbReference type="Gene3D" id="2.70.70.10">
    <property type="entry name" value="Glucose Permease (Domain IIA)"/>
    <property type="match status" value="1"/>
</dbReference>
<dbReference type="Proteomes" id="UP000027059">
    <property type="component" value="Chromosome"/>
</dbReference>
<feature type="domain" description="M23ase beta-sheet core" evidence="2">
    <location>
        <begin position="226"/>
        <end position="320"/>
    </location>
</feature>
<evidence type="ECO:0000256" key="1">
    <source>
        <dbReference type="SAM" id="Phobius"/>
    </source>
</evidence>
<dbReference type="AlphaFoldDB" id="A0A059Y011"/>
<accession>A0A059Y011</accession>
<dbReference type="InterPro" id="IPR016047">
    <property type="entry name" value="M23ase_b-sheet_dom"/>
</dbReference>
<dbReference type="PANTHER" id="PTHR21666:SF286">
    <property type="entry name" value="LIPOPROTEIN NLPD"/>
    <property type="match status" value="1"/>
</dbReference>
<dbReference type="InterPro" id="IPR050570">
    <property type="entry name" value="Cell_wall_metabolism_enzyme"/>
</dbReference>
<dbReference type="InterPro" id="IPR011055">
    <property type="entry name" value="Dup_hybrid_motif"/>
</dbReference>
<dbReference type="GO" id="GO:0004222">
    <property type="term" value="F:metalloendopeptidase activity"/>
    <property type="evidence" value="ECO:0007669"/>
    <property type="project" value="TreeGrafter"/>
</dbReference>
<dbReference type="Pfam" id="PF01551">
    <property type="entry name" value="Peptidase_M23"/>
    <property type="match status" value="1"/>
</dbReference>
<dbReference type="KEGG" id="lfp:Y981_09290"/>
<reference evidence="3 4" key="2">
    <citation type="journal article" date="2015" name="Biomed. Res. Int.">
        <title>Effects of Arsenite Resistance on the Growth and Functional Gene Expression of Leptospirillum ferriphilum and Acidithiobacillus thiooxidans in Pure Culture and Coculture.</title>
        <authorList>
            <person name="Jiang H."/>
            <person name="Liang Y."/>
            <person name="Yin H."/>
            <person name="Xiao Y."/>
            <person name="Guo X."/>
            <person name="Xu Y."/>
            <person name="Hu Q."/>
            <person name="Liu H."/>
            <person name="Liu X."/>
        </authorList>
    </citation>
    <scope>NUCLEOTIDE SEQUENCE [LARGE SCALE GENOMIC DNA]</scope>
    <source>
        <strain evidence="3 4">YSK</strain>
    </source>
</reference>
<organism evidence="3 4">
    <name type="scientific">Leptospirillum ferriphilum YSK</name>
    <dbReference type="NCBI Taxonomy" id="1441628"/>
    <lineage>
        <taxon>Bacteria</taxon>
        <taxon>Pseudomonadati</taxon>
        <taxon>Nitrospirota</taxon>
        <taxon>Nitrospiria</taxon>
        <taxon>Nitrospirales</taxon>
        <taxon>Nitrospiraceae</taxon>
        <taxon>Leptospirillum</taxon>
    </lineage>
</organism>
<evidence type="ECO:0000313" key="3">
    <source>
        <dbReference type="EMBL" id="AIA30866.1"/>
    </source>
</evidence>
<dbReference type="HOGENOM" id="CLU_029425_2_4_0"/>
<keyword evidence="1" id="KW-0812">Transmembrane</keyword>
<sequence>MRVEKRWLERVLNRSDESGRAKAGKVYTVLFIPAARERMKRFDISHRFMIALWGGGGVLLAFSIVFAGVALYLLRKEDRMVHLAQQSQSQKQEIVRIYGRMQEIRTRLLLLAHEEKKIRMILSSTPDSGSDTLLGEGGGKPPRLAPSVLIQKGPEGMSELMSEMDNQMFALRSGVSREESSLVSLRSDIRREQEKWAITPSIWPVHGILTSGFGWRNSPFGVGRDFHPGIDIAGPTGVPVVAPAGGTIEFAGWDQGYGKSIRILHGNGIETLFGHLDSVAVSPGERVVRGEVIGYLGNTGLSTGPHLHYEILKYNHPVNPTRYIIDY</sequence>
<dbReference type="PANTHER" id="PTHR21666">
    <property type="entry name" value="PEPTIDASE-RELATED"/>
    <property type="match status" value="1"/>
</dbReference>
<proteinExistence type="predicted"/>
<dbReference type="SUPFAM" id="SSF51261">
    <property type="entry name" value="Duplicated hybrid motif"/>
    <property type="match status" value="1"/>
</dbReference>
<feature type="transmembrane region" description="Helical" evidence="1">
    <location>
        <begin position="48"/>
        <end position="74"/>
    </location>
</feature>
<evidence type="ECO:0000313" key="4">
    <source>
        <dbReference type="Proteomes" id="UP000027059"/>
    </source>
</evidence>
<dbReference type="EMBL" id="CP007243">
    <property type="protein sequence ID" value="AIA30866.1"/>
    <property type="molecule type" value="Genomic_DNA"/>
</dbReference>
<name>A0A059Y011_9BACT</name>